<gene>
    <name evidence="6" type="ORF">B9Q04_14785</name>
</gene>
<sequence length="297" mass="32492">MQLLTRVNLLLGANGSGKSTLINILAGLTYPDRGVLVVDGSEYSSARRGDWLAGVRSLAPSLGVLAEKPGFPLWYTGRELLHSTLRAAGLPAKSEWVECVLDELGLTSSIDRRIREYSSGMMQKLGVAVSLAVEPRLVLWDEPTANLDAASRRIVVELMDKMRKKGTTFIVASHIPVDFEGKADWVGLLELGRVVWSGRPEAFQSPSTRVYVTCTNTHDSRELGSLILRMGLSTEVSVEGNRVLLMLGVDSLLDQSLEGVKEGVLEAARGLGVEVVDFRIAPNTISELYYNLLRINR</sequence>
<keyword evidence="4" id="KW-0067">ATP-binding</keyword>
<comment type="similarity">
    <text evidence="1">Belongs to the ABC transporter superfamily.</text>
</comment>
<dbReference type="SUPFAM" id="SSF52540">
    <property type="entry name" value="P-loop containing nucleoside triphosphate hydrolases"/>
    <property type="match status" value="1"/>
</dbReference>
<dbReference type="PANTHER" id="PTHR43335:SF4">
    <property type="entry name" value="ABC TRANSPORTER, ATP-BINDING PROTEIN"/>
    <property type="match status" value="1"/>
</dbReference>
<dbReference type="GO" id="GO:0005524">
    <property type="term" value="F:ATP binding"/>
    <property type="evidence" value="ECO:0007669"/>
    <property type="project" value="UniProtKB-KW"/>
</dbReference>
<dbReference type="PANTHER" id="PTHR43335">
    <property type="entry name" value="ABC TRANSPORTER, ATP-BINDING PROTEIN"/>
    <property type="match status" value="1"/>
</dbReference>
<evidence type="ECO:0000256" key="1">
    <source>
        <dbReference type="ARBA" id="ARBA00005417"/>
    </source>
</evidence>
<dbReference type="PROSITE" id="PS50893">
    <property type="entry name" value="ABC_TRANSPORTER_2"/>
    <property type="match status" value="1"/>
</dbReference>
<feature type="domain" description="ABC transporter" evidence="5">
    <location>
        <begin position="1"/>
        <end position="216"/>
    </location>
</feature>
<dbReference type="Pfam" id="PF00005">
    <property type="entry name" value="ABC_tran"/>
    <property type="match status" value="1"/>
</dbReference>
<dbReference type="InterPro" id="IPR027417">
    <property type="entry name" value="P-loop_NTPase"/>
</dbReference>
<keyword evidence="2" id="KW-0813">Transport</keyword>
<dbReference type="InterPro" id="IPR017871">
    <property type="entry name" value="ABC_transporter-like_CS"/>
</dbReference>
<evidence type="ECO:0000256" key="3">
    <source>
        <dbReference type="ARBA" id="ARBA00022741"/>
    </source>
</evidence>
<dbReference type="AlphaFoldDB" id="A0A2R6C7G9"/>
<dbReference type="InterPro" id="IPR003439">
    <property type="entry name" value="ABC_transporter-like_ATP-bd"/>
</dbReference>
<dbReference type="SMART" id="SM00382">
    <property type="entry name" value="AAA"/>
    <property type="match status" value="1"/>
</dbReference>
<dbReference type="CDD" id="cd03230">
    <property type="entry name" value="ABC_DR_subfamily_A"/>
    <property type="match status" value="1"/>
</dbReference>
<dbReference type="Proteomes" id="UP000242015">
    <property type="component" value="Unassembled WGS sequence"/>
</dbReference>
<evidence type="ECO:0000313" key="7">
    <source>
        <dbReference type="Proteomes" id="UP000242015"/>
    </source>
</evidence>
<name>A0A2R6C7G9_9ARCH</name>
<organism evidence="6 7">
    <name type="scientific">Candidatus Marsarchaeota G2 archaeon BE_D</name>
    <dbReference type="NCBI Taxonomy" id="1978158"/>
    <lineage>
        <taxon>Archaea</taxon>
        <taxon>Candidatus Marsarchaeota</taxon>
        <taxon>Candidatus Marsarchaeota group 2</taxon>
    </lineage>
</organism>
<comment type="caution">
    <text evidence="6">The sequence shown here is derived from an EMBL/GenBank/DDBJ whole genome shotgun (WGS) entry which is preliminary data.</text>
</comment>
<dbReference type="Gene3D" id="3.40.50.300">
    <property type="entry name" value="P-loop containing nucleotide triphosphate hydrolases"/>
    <property type="match status" value="1"/>
</dbReference>
<dbReference type="PROSITE" id="PS00211">
    <property type="entry name" value="ABC_TRANSPORTER_1"/>
    <property type="match status" value="1"/>
</dbReference>
<reference evidence="6 7" key="1">
    <citation type="submission" date="2017-04" db="EMBL/GenBank/DDBJ databases">
        <title>Novel microbial lineages endemic to geothermal iron-oxide mats fill important gaps in the evolutionary history of Archaea.</title>
        <authorList>
            <person name="Jay Z.J."/>
            <person name="Beam J.P."/>
            <person name="Dlakic M."/>
            <person name="Rusch D.B."/>
            <person name="Kozubal M.A."/>
            <person name="Inskeep W.P."/>
        </authorList>
    </citation>
    <scope>NUCLEOTIDE SEQUENCE [LARGE SCALE GENOMIC DNA]</scope>
    <source>
        <strain evidence="6">BE_D</strain>
    </source>
</reference>
<dbReference type="InterPro" id="IPR003593">
    <property type="entry name" value="AAA+_ATPase"/>
</dbReference>
<evidence type="ECO:0000256" key="4">
    <source>
        <dbReference type="ARBA" id="ARBA00022840"/>
    </source>
</evidence>
<dbReference type="GO" id="GO:0016887">
    <property type="term" value="F:ATP hydrolysis activity"/>
    <property type="evidence" value="ECO:0007669"/>
    <property type="project" value="InterPro"/>
</dbReference>
<accession>A0A2R6C7G9</accession>
<evidence type="ECO:0000259" key="5">
    <source>
        <dbReference type="PROSITE" id="PS50893"/>
    </source>
</evidence>
<evidence type="ECO:0000313" key="6">
    <source>
        <dbReference type="EMBL" id="PSO06686.1"/>
    </source>
</evidence>
<dbReference type="EMBL" id="NEXF01000425">
    <property type="protein sequence ID" value="PSO06686.1"/>
    <property type="molecule type" value="Genomic_DNA"/>
</dbReference>
<keyword evidence="3" id="KW-0547">Nucleotide-binding</keyword>
<proteinExistence type="inferred from homology"/>
<protein>
    <recommendedName>
        <fullName evidence="5">ABC transporter domain-containing protein</fullName>
    </recommendedName>
</protein>
<evidence type="ECO:0000256" key="2">
    <source>
        <dbReference type="ARBA" id="ARBA00022448"/>
    </source>
</evidence>